<reference evidence="12" key="1">
    <citation type="journal article" date="2012" name="Tree Genet. Genomes">
        <title>A Candidate Gene for Fire Blight Resistance in Malus . robusta 5 is Coding for a CC-NBS-LRR.</title>
        <authorList>
            <person name="Fahrentrapp J."/>
            <person name="Broggini G.A.L."/>
            <person name="Kellerhals M."/>
            <person name="Peil A."/>
            <person name="Richter K."/>
            <person name="Zini E."/>
            <person name="Gessler C."/>
        </authorList>
    </citation>
    <scope>NUCLEOTIDE SEQUENCE</scope>
</reference>
<evidence type="ECO:0000256" key="10">
    <source>
        <dbReference type="ARBA" id="ARBA00023136"/>
    </source>
</evidence>
<dbReference type="GO" id="GO:0006506">
    <property type="term" value="P:GPI anchor biosynthetic process"/>
    <property type="evidence" value="ECO:0007669"/>
    <property type="project" value="UniProtKB-UniPathway"/>
</dbReference>
<dbReference type="InterPro" id="IPR007315">
    <property type="entry name" value="PIG-V/Gpi18"/>
</dbReference>
<feature type="transmembrane region" description="Helical" evidence="11">
    <location>
        <begin position="325"/>
        <end position="343"/>
    </location>
</feature>
<comment type="subcellular location">
    <subcellularLocation>
        <location evidence="1 11">Endoplasmic reticulum membrane</location>
        <topology evidence="1 11">Multi-pass membrane protein</topology>
    </subcellularLocation>
</comment>
<keyword evidence="6 11" id="KW-0808">Transferase</keyword>
<dbReference type="EC" id="2.4.1.-" evidence="11"/>
<evidence type="ECO:0000256" key="2">
    <source>
        <dbReference type="ARBA" id="ARBA00004687"/>
    </source>
</evidence>
<dbReference type="Pfam" id="PF04188">
    <property type="entry name" value="Mannosyl_trans2"/>
    <property type="match status" value="1"/>
</dbReference>
<proteinExistence type="inferred from homology"/>
<dbReference type="GO" id="GO:0000009">
    <property type="term" value="F:alpha-1,6-mannosyltransferase activity"/>
    <property type="evidence" value="ECO:0007669"/>
    <property type="project" value="InterPro"/>
</dbReference>
<comment type="similarity">
    <text evidence="3 11">Belongs to the PIGV family.</text>
</comment>
<keyword evidence="8 11" id="KW-0256">Endoplasmic reticulum</keyword>
<evidence type="ECO:0000256" key="3">
    <source>
        <dbReference type="ARBA" id="ARBA00008698"/>
    </source>
</evidence>
<evidence type="ECO:0000256" key="9">
    <source>
        <dbReference type="ARBA" id="ARBA00022989"/>
    </source>
</evidence>
<dbReference type="GO" id="GO:0031501">
    <property type="term" value="C:mannosyltransferase complex"/>
    <property type="evidence" value="ECO:0007669"/>
    <property type="project" value="TreeGrafter"/>
</dbReference>
<sequence length="548" mass="60999">MPPTKFSPKLHHEATVIRSAIQSRLLVLTLILLWRTLLSSYDTSASINPDCLSTIPSQKNVLFHSLGLAIESSIVWDSVYFVRIAECGYEYEQTYAFFPLLPLCMSFLSRTVVLCVSVLAPLVPVIGQRAVLGLSGYVINNIGFVFAAVYLYRLSVVILKDQEAAVRASILFCFNPASIFYSSIYSETMFALFSVGGLYHLISGKHVIAVLWFALSGFSRSNGVLNAGYFCFQTMHQAYDAVFLRKRPFLALQAVVGGALRCICIFVPFIAFQAYGYNNLCLGHLPSDMRPWCNARVPLLYNYIQSHYWGVGFLRYFQVKQLPNFLLASPILSLALCSIVHYAKSKPEKFFSLGFLAPPEDKDSAAVLFSLAEYSSRSQENRTRKQVNKDGPALLSEEHKVLAKQGYLSVAVLPCILHLGFMAATAFFVMHVQVATRFLSFSPPLYWFASYIMKSHGTVCSFRTSILSLDSVHQGVSAESFSIEEFVPFTESLRLNLRTEGYSSFVWGVPQLNISSCLPLCIRIVRLSVPKGRGSGPDLFPGSSDPGR</sequence>
<evidence type="ECO:0000256" key="8">
    <source>
        <dbReference type="ARBA" id="ARBA00022824"/>
    </source>
</evidence>
<protein>
    <recommendedName>
        <fullName evidence="11">GPI mannosyltransferase 2</fullName>
        <ecNumber evidence="11">2.4.1.-</ecNumber>
    </recommendedName>
</protein>
<dbReference type="AlphaFoldDB" id="I7KCV8"/>
<dbReference type="PANTHER" id="PTHR12468">
    <property type="entry name" value="GPI MANNOSYLTRANSFERASE 2"/>
    <property type="match status" value="1"/>
</dbReference>
<dbReference type="GO" id="GO:0005789">
    <property type="term" value="C:endoplasmic reticulum membrane"/>
    <property type="evidence" value="ECO:0007669"/>
    <property type="project" value="UniProtKB-SubCell"/>
</dbReference>
<comment type="pathway">
    <text evidence="2 11">Glycolipid biosynthesis; glycosylphosphatidylinositol-anchor biosynthesis.</text>
</comment>
<dbReference type="PANTHER" id="PTHR12468:SF2">
    <property type="entry name" value="GPI MANNOSYLTRANSFERASE 2"/>
    <property type="match status" value="1"/>
</dbReference>
<evidence type="ECO:0000256" key="5">
    <source>
        <dbReference type="ARBA" id="ARBA00022676"/>
    </source>
</evidence>
<feature type="transmembrane region" description="Helical" evidence="11">
    <location>
        <begin position="131"/>
        <end position="152"/>
    </location>
</feature>
<evidence type="ECO:0000256" key="6">
    <source>
        <dbReference type="ARBA" id="ARBA00022679"/>
    </source>
</evidence>
<comment type="caution">
    <text evidence="11">Lacks conserved residue(s) required for the propagation of feature annotation.</text>
</comment>
<feature type="transmembrane region" description="Helical" evidence="11">
    <location>
        <begin position="94"/>
        <end position="119"/>
    </location>
</feature>
<comment type="function">
    <text evidence="11">Mannosyltransferase involved in glycosylphosphatidylinositol-anchor biosynthesis.</text>
</comment>
<evidence type="ECO:0000256" key="4">
    <source>
        <dbReference type="ARBA" id="ARBA00022502"/>
    </source>
</evidence>
<accession>I7KCV8</accession>
<dbReference type="UniPathway" id="UPA00196"/>
<keyword evidence="4 11" id="KW-0337">GPI-anchor biosynthesis</keyword>
<dbReference type="EMBL" id="HE805490">
    <property type="protein sequence ID" value="CCH50968.1"/>
    <property type="molecule type" value="Genomic_DNA"/>
</dbReference>
<evidence type="ECO:0000256" key="1">
    <source>
        <dbReference type="ARBA" id="ARBA00004477"/>
    </source>
</evidence>
<dbReference type="GO" id="GO:0004376">
    <property type="term" value="F:GPI mannosyltransferase activity"/>
    <property type="evidence" value="ECO:0007669"/>
    <property type="project" value="InterPro"/>
</dbReference>
<feature type="transmembrane region" description="Helical" evidence="11">
    <location>
        <begin position="249"/>
        <end position="275"/>
    </location>
</feature>
<keyword evidence="10 11" id="KW-0472">Membrane</keyword>
<keyword evidence="5 11" id="KW-0328">Glycosyltransferase</keyword>
<gene>
    <name evidence="12" type="primary">T4.7</name>
</gene>
<evidence type="ECO:0000313" key="12">
    <source>
        <dbReference type="EMBL" id="CCH50968.1"/>
    </source>
</evidence>
<name>I7KCV8_9ROSA</name>
<feature type="transmembrane region" description="Helical" evidence="11">
    <location>
        <begin position="407"/>
        <end position="430"/>
    </location>
</feature>
<feature type="transmembrane region" description="Helical" evidence="11">
    <location>
        <begin position="164"/>
        <end position="184"/>
    </location>
</feature>
<evidence type="ECO:0000256" key="11">
    <source>
        <dbReference type="RuleBase" id="RU363112"/>
    </source>
</evidence>
<evidence type="ECO:0000256" key="7">
    <source>
        <dbReference type="ARBA" id="ARBA00022692"/>
    </source>
</evidence>
<organism evidence="12">
    <name type="scientific">Malus x robusta</name>
    <dbReference type="NCBI Taxonomy" id="1184610"/>
    <lineage>
        <taxon>Eukaryota</taxon>
        <taxon>Viridiplantae</taxon>
        <taxon>Streptophyta</taxon>
        <taxon>Embryophyta</taxon>
        <taxon>Tracheophyta</taxon>
        <taxon>Spermatophyta</taxon>
        <taxon>Magnoliopsida</taxon>
        <taxon>eudicotyledons</taxon>
        <taxon>Gunneridae</taxon>
        <taxon>Pentapetalae</taxon>
        <taxon>rosids</taxon>
        <taxon>fabids</taxon>
        <taxon>Rosales</taxon>
        <taxon>Rosaceae</taxon>
        <taxon>Amygdaloideae</taxon>
        <taxon>Maleae</taxon>
        <taxon>Malus</taxon>
    </lineage>
</organism>
<keyword evidence="9 11" id="KW-1133">Transmembrane helix</keyword>
<keyword evidence="7 11" id="KW-0812">Transmembrane</keyword>